<evidence type="ECO:0000313" key="1">
    <source>
        <dbReference type="EMBL" id="BBI35931.1"/>
    </source>
</evidence>
<organism evidence="1 2">
    <name type="scientific">Cohnella abietis</name>
    <dbReference type="NCBI Taxonomy" id="2507935"/>
    <lineage>
        <taxon>Bacteria</taxon>
        <taxon>Bacillati</taxon>
        <taxon>Bacillota</taxon>
        <taxon>Bacilli</taxon>
        <taxon>Bacillales</taxon>
        <taxon>Paenibacillaceae</taxon>
        <taxon>Cohnella</taxon>
    </lineage>
</organism>
<dbReference type="SUPFAM" id="SSF159709">
    <property type="entry name" value="PhnH-like"/>
    <property type="match status" value="1"/>
</dbReference>
<proteinExistence type="predicted"/>
<gene>
    <name evidence="1" type="primary">phnH</name>
    <name evidence="1" type="ORF">KCTCHS21_53300</name>
</gene>
<dbReference type="AlphaFoldDB" id="A0A3T1DCQ0"/>
<keyword evidence="2" id="KW-1185">Reference proteome</keyword>
<dbReference type="Pfam" id="PF05845">
    <property type="entry name" value="PhnH"/>
    <property type="match status" value="1"/>
</dbReference>
<dbReference type="InterPro" id="IPR038058">
    <property type="entry name" value="PhnH-like_sp"/>
</dbReference>
<dbReference type="InterPro" id="IPR008772">
    <property type="entry name" value="Phosphonate_metab_PhnH"/>
</dbReference>
<name>A0A3T1DCQ0_9BACL</name>
<evidence type="ECO:0000313" key="2">
    <source>
        <dbReference type="Proteomes" id="UP000289856"/>
    </source>
</evidence>
<dbReference type="OrthoDB" id="154477at2"/>
<reference evidence="1 2" key="1">
    <citation type="submission" date="2019-01" db="EMBL/GenBank/DDBJ databases">
        <title>Complete genome sequence of Cohnella hallensis HS21 isolated from Korean fir (Abies koreana) rhizospheric soil.</title>
        <authorList>
            <person name="Jiang L."/>
            <person name="Kang S.W."/>
            <person name="Kim S."/>
            <person name="Jung J."/>
            <person name="Kim C.Y."/>
            <person name="Kim D.H."/>
            <person name="Kim S.W."/>
            <person name="Lee J."/>
        </authorList>
    </citation>
    <scope>NUCLEOTIDE SEQUENCE [LARGE SCALE GENOMIC DNA]</scope>
    <source>
        <strain evidence="1 2">HS21</strain>
    </source>
</reference>
<dbReference type="GO" id="GO:0019634">
    <property type="term" value="P:organic phosphonate metabolic process"/>
    <property type="evidence" value="ECO:0007669"/>
    <property type="project" value="InterPro"/>
</dbReference>
<dbReference type="EMBL" id="AP019400">
    <property type="protein sequence ID" value="BBI35931.1"/>
    <property type="molecule type" value="Genomic_DNA"/>
</dbReference>
<dbReference type="KEGG" id="cohn:KCTCHS21_53300"/>
<sequence>MEAIVEKVHYTQETFRKLMDAMARPGKIVEIQPFSYHQRAFALRYMLGIGATLLDQEVSFHLCGTEGALAKDIQLLTHSKTKPLEQSDYVLVTGGVVFDVAGCKRGNFHYPDENATIIYQVNAIGEQSLGGGIANGLNSVRLILTGPGVKGESRVFLDGFPPALVDQWQESNQQFPLGTDWIFVDLIGNVCCIPRSTKLQWEVL</sequence>
<accession>A0A3T1DCQ0</accession>
<dbReference type="Proteomes" id="UP000289856">
    <property type="component" value="Chromosome"/>
</dbReference>
<dbReference type="RefSeq" id="WP_130615013.1">
    <property type="nucleotide sequence ID" value="NZ_AP019400.1"/>
</dbReference>
<keyword evidence="1" id="KW-0456">Lyase</keyword>
<dbReference type="NCBIfam" id="TIGR03292">
    <property type="entry name" value="PhnH_redo"/>
    <property type="match status" value="1"/>
</dbReference>
<protein>
    <submittedName>
        <fullName evidence="1">Phosphonate C-P lyase system protein PhnH</fullName>
    </submittedName>
</protein>
<dbReference type="Gene3D" id="3.40.50.11310">
    <property type="entry name" value="Bacterial phosphonate metabolism protein PhnH"/>
    <property type="match status" value="1"/>
</dbReference>
<dbReference type="GO" id="GO:0016829">
    <property type="term" value="F:lyase activity"/>
    <property type="evidence" value="ECO:0007669"/>
    <property type="project" value="UniProtKB-KW"/>
</dbReference>